<keyword evidence="2" id="KW-1185">Reference proteome</keyword>
<name>A0ABV3ZAL8_9BACT</name>
<dbReference type="RefSeq" id="WP_369327520.1">
    <property type="nucleotide sequence ID" value="NZ_JAULBC010000001.1"/>
</dbReference>
<proteinExistence type="predicted"/>
<accession>A0ABV3ZAL8</accession>
<evidence type="ECO:0000313" key="1">
    <source>
        <dbReference type="EMBL" id="MEX6686131.1"/>
    </source>
</evidence>
<reference evidence="1 2" key="1">
    <citation type="submission" date="2023-07" db="EMBL/GenBank/DDBJ databases">
        <authorList>
            <person name="Lian W.-H."/>
        </authorList>
    </citation>
    <scope>NUCLEOTIDE SEQUENCE [LARGE SCALE GENOMIC DNA]</scope>
    <source>
        <strain evidence="1 2">SYSU DXS3180</strain>
    </source>
</reference>
<evidence type="ECO:0000313" key="2">
    <source>
        <dbReference type="Proteomes" id="UP001560573"/>
    </source>
</evidence>
<dbReference type="EMBL" id="JAULBC010000001">
    <property type="protein sequence ID" value="MEX6686131.1"/>
    <property type="molecule type" value="Genomic_DNA"/>
</dbReference>
<organism evidence="1 2">
    <name type="scientific">Danxiaibacter flavus</name>
    <dbReference type="NCBI Taxonomy" id="3049108"/>
    <lineage>
        <taxon>Bacteria</taxon>
        <taxon>Pseudomonadati</taxon>
        <taxon>Bacteroidota</taxon>
        <taxon>Chitinophagia</taxon>
        <taxon>Chitinophagales</taxon>
        <taxon>Chitinophagaceae</taxon>
        <taxon>Danxiaibacter</taxon>
    </lineage>
</organism>
<protein>
    <submittedName>
        <fullName evidence="1">Uncharacterized protein</fullName>
    </submittedName>
</protein>
<comment type="caution">
    <text evidence="1">The sequence shown here is derived from an EMBL/GenBank/DDBJ whole genome shotgun (WGS) entry which is preliminary data.</text>
</comment>
<sequence>MKQRIIKYKSDLFGKKVTLIVDENLNKLRGKTLAPKKLDEANATLKKLQHTLPL</sequence>
<gene>
    <name evidence="1" type="ORF">QTN47_01420</name>
</gene>
<dbReference type="Proteomes" id="UP001560573">
    <property type="component" value="Unassembled WGS sequence"/>
</dbReference>